<organism evidence="1 2">
    <name type="scientific">Candidatus Defluviibacterium haderslevense</name>
    <dbReference type="NCBI Taxonomy" id="2981993"/>
    <lineage>
        <taxon>Bacteria</taxon>
        <taxon>Pseudomonadati</taxon>
        <taxon>Bacteroidota</taxon>
        <taxon>Saprospiria</taxon>
        <taxon>Saprospirales</taxon>
        <taxon>Saprospiraceae</taxon>
        <taxon>Candidatus Defluviibacterium</taxon>
    </lineage>
</organism>
<sequence length="218" mass="25774">MKKYIWSFILLGCTIACDKDCLKKMTDDCDMHNLKIIDPKCIDLSKYTIRQDTSFQYGYSTCIKSILGKGEIQWTANNSIRKLIGGYYLSFSNYSDSTWRDLEYWAFLREVILIRIDKLNISKKFITNETQYKNDTSLNYGLYNKNFDDFFGEAKWEIDISKQSYLSINKIDTLNSNDIIVSGEYDLNFRLTKQSVDPKFQYEEIIRFRCGQFKVKLF</sequence>
<name>A0A9D7SAG0_9BACT</name>
<comment type="caution">
    <text evidence="1">The sequence shown here is derived from an EMBL/GenBank/DDBJ whole genome shotgun (WGS) entry which is preliminary data.</text>
</comment>
<gene>
    <name evidence="1" type="ORF">IPO85_12745</name>
</gene>
<evidence type="ECO:0000313" key="1">
    <source>
        <dbReference type="EMBL" id="MBK9718351.1"/>
    </source>
</evidence>
<dbReference type="EMBL" id="JADKFW010000010">
    <property type="protein sequence ID" value="MBK9718351.1"/>
    <property type="molecule type" value="Genomic_DNA"/>
</dbReference>
<dbReference type="AlphaFoldDB" id="A0A9D7SAG0"/>
<proteinExistence type="predicted"/>
<evidence type="ECO:0000313" key="2">
    <source>
        <dbReference type="Proteomes" id="UP000808349"/>
    </source>
</evidence>
<dbReference type="Proteomes" id="UP000808349">
    <property type="component" value="Unassembled WGS sequence"/>
</dbReference>
<reference evidence="1 2" key="1">
    <citation type="submission" date="2020-10" db="EMBL/GenBank/DDBJ databases">
        <title>Connecting structure to function with the recovery of over 1000 high-quality activated sludge metagenome-assembled genomes encoding full-length rRNA genes using long-read sequencing.</title>
        <authorList>
            <person name="Singleton C.M."/>
            <person name="Petriglieri F."/>
            <person name="Kristensen J.M."/>
            <person name="Kirkegaard R.H."/>
            <person name="Michaelsen T.Y."/>
            <person name="Andersen M.H."/>
            <person name="Karst S.M."/>
            <person name="Dueholm M.S."/>
            <person name="Nielsen P.H."/>
            <person name="Albertsen M."/>
        </authorList>
    </citation>
    <scope>NUCLEOTIDE SEQUENCE [LARGE SCALE GENOMIC DNA]</scope>
    <source>
        <strain evidence="1">Ribe_18-Q3-R11-54_BAT3C.373</strain>
    </source>
</reference>
<accession>A0A9D7SAG0</accession>
<protein>
    <submittedName>
        <fullName evidence="1">Uncharacterized protein</fullName>
    </submittedName>
</protein>